<dbReference type="eggNOG" id="COG2124">
    <property type="taxonomic scope" value="Bacteria"/>
</dbReference>
<dbReference type="GO" id="GO:0020037">
    <property type="term" value="F:heme binding"/>
    <property type="evidence" value="ECO:0007669"/>
    <property type="project" value="InterPro"/>
</dbReference>
<dbReference type="PANTHER" id="PTHR46696:SF1">
    <property type="entry name" value="CYTOCHROME P450 YJIB-RELATED"/>
    <property type="match status" value="1"/>
</dbReference>
<gene>
    <name evidence="9" type="ordered locus">Tcur_2787</name>
</gene>
<dbReference type="GO" id="GO:0004497">
    <property type="term" value="F:monooxygenase activity"/>
    <property type="evidence" value="ECO:0007669"/>
    <property type="project" value="UniProtKB-KW"/>
</dbReference>
<dbReference type="PANTHER" id="PTHR46696">
    <property type="entry name" value="P450, PUTATIVE (EUROFUNG)-RELATED"/>
    <property type="match status" value="1"/>
</dbReference>
<evidence type="ECO:0000256" key="8">
    <source>
        <dbReference type="SAM" id="MobiDB-lite"/>
    </source>
</evidence>
<keyword evidence="3 7" id="KW-0479">Metal-binding</keyword>
<reference evidence="9 10" key="1">
    <citation type="journal article" date="2011" name="Stand. Genomic Sci.">
        <title>Complete genome sequence of Thermomonospora curvata type strain (B9).</title>
        <authorList>
            <person name="Chertkov O."/>
            <person name="Sikorski J."/>
            <person name="Nolan M."/>
            <person name="Lapidus A."/>
            <person name="Lucas S."/>
            <person name="Del Rio T.G."/>
            <person name="Tice H."/>
            <person name="Cheng J.F."/>
            <person name="Goodwin L."/>
            <person name="Pitluck S."/>
            <person name="Liolios K."/>
            <person name="Ivanova N."/>
            <person name="Mavromatis K."/>
            <person name="Mikhailova N."/>
            <person name="Ovchinnikova G."/>
            <person name="Pati A."/>
            <person name="Chen A."/>
            <person name="Palaniappan K."/>
            <person name="Djao O.D."/>
            <person name="Land M."/>
            <person name="Hauser L."/>
            <person name="Chang Y.J."/>
            <person name="Jeffries C.D."/>
            <person name="Brettin T."/>
            <person name="Han C."/>
            <person name="Detter J.C."/>
            <person name="Rohde M."/>
            <person name="Goker M."/>
            <person name="Woyke T."/>
            <person name="Bristow J."/>
            <person name="Eisen J.A."/>
            <person name="Markowitz V."/>
            <person name="Hugenholtz P."/>
            <person name="Klenk H.P."/>
            <person name="Kyrpides N.C."/>
        </authorList>
    </citation>
    <scope>NUCLEOTIDE SEQUENCE [LARGE SCALE GENOMIC DNA]</scope>
    <source>
        <strain evidence="10">ATCC 19995 / DSM 43183 / JCM 3096 / KCTC 9072 / NBRC 15933 / NCIMB 10081 / Henssen B9</strain>
    </source>
</reference>
<dbReference type="InterPro" id="IPR001128">
    <property type="entry name" value="Cyt_P450"/>
</dbReference>
<dbReference type="FunFam" id="1.10.630.10:FF:000018">
    <property type="entry name" value="Cytochrome P450 monooxygenase"/>
    <property type="match status" value="1"/>
</dbReference>
<dbReference type="RefSeq" id="WP_012853116.1">
    <property type="nucleotide sequence ID" value="NC_013510.1"/>
</dbReference>
<dbReference type="OrthoDB" id="4133219at2"/>
<evidence type="ECO:0000256" key="4">
    <source>
        <dbReference type="ARBA" id="ARBA00023002"/>
    </source>
</evidence>
<evidence type="ECO:0000313" key="9">
    <source>
        <dbReference type="EMBL" id="ACY98332.1"/>
    </source>
</evidence>
<dbReference type="Gene3D" id="1.10.630.10">
    <property type="entry name" value="Cytochrome P450"/>
    <property type="match status" value="1"/>
</dbReference>
<evidence type="ECO:0000256" key="7">
    <source>
        <dbReference type="RuleBase" id="RU000461"/>
    </source>
</evidence>
<sequence length="411" mass="46029">MTATTHESCPVHRSEQPFPHPRQGPFTVPATYAEMVEKGVVQVTLANTGLRVWAVTGYDRIRRLLADSRISASRKHDNFPFFFVPPPQARTETSFIGYDPPEHTAARRKVAAAFTRQRVRLLRPMIQRVIDEHIDRLLECEPPVDFHWNFSLSVPTTVICEYLGVPQNDHAFIIKHSNNLFGADSTPKERLAAIVEVNDYIADLVEHKEKEPGDDLTSAVIAEYRACGEEYSRRELVNMIRMLLNGGHETTASMISLGTACLLEHPDQLAELLADPEGLIEPAVEELVRLASIGDLAVPRVALEDIDIDGTVIPAGDGILCLLLTANHDPRVFPDPERLELRRGSRKQLGFGYGAHHCIGAELARLELQLVWTTLFRRIPSLRLVKPLAEVPRKEGAIVYGLWSLPVTWET</sequence>
<keyword evidence="2 7" id="KW-0349">Heme</keyword>
<feature type="region of interest" description="Disordered" evidence="8">
    <location>
        <begin position="1"/>
        <end position="24"/>
    </location>
</feature>
<dbReference type="InterPro" id="IPR017972">
    <property type="entry name" value="Cyt_P450_CS"/>
</dbReference>
<evidence type="ECO:0000256" key="2">
    <source>
        <dbReference type="ARBA" id="ARBA00022617"/>
    </source>
</evidence>
<dbReference type="AlphaFoldDB" id="D1A6S8"/>
<dbReference type="GO" id="GO:0016705">
    <property type="term" value="F:oxidoreductase activity, acting on paired donors, with incorporation or reduction of molecular oxygen"/>
    <property type="evidence" value="ECO:0007669"/>
    <property type="project" value="InterPro"/>
</dbReference>
<protein>
    <submittedName>
        <fullName evidence="9">Cytochrome P450</fullName>
    </submittedName>
</protein>
<dbReference type="InterPro" id="IPR002397">
    <property type="entry name" value="Cyt_P450_B"/>
</dbReference>
<dbReference type="PROSITE" id="PS00086">
    <property type="entry name" value="CYTOCHROME_P450"/>
    <property type="match status" value="1"/>
</dbReference>
<dbReference type="GO" id="GO:0005506">
    <property type="term" value="F:iron ion binding"/>
    <property type="evidence" value="ECO:0007669"/>
    <property type="project" value="InterPro"/>
</dbReference>
<keyword evidence="6 7" id="KW-0503">Monooxygenase</keyword>
<accession>D1A6S8</accession>
<dbReference type="STRING" id="471852.Tcur_2787"/>
<dbReference type="Pfam" id="PF00067">
    <property type="entry name" value="p450"/>
    <property type="match status" value="1"/>
</dbReference>
<dbReference type="CDD" id="cd11030">
    <property type="entry name" value="CYP105-like"/>
    <property type="match status" value="1"/>
</dbReference>
<evidence type="ECO:0000256" key="3">
    <source>
        <dbReference type="ARBA" id="ARBA00022723"/>
    </source>
</evidence>
<keyword evidence="5 7" id="KW-0408">Iron</keyword>
<proteinExistence type="inferred from homology"/>
<evidence type="ECO:0000256" key="5">
    <source>
        <dbReference type="ARBA" id="ARBA00023004"/>
    </source>
</evidence>
<evidence type="ECO:0000313" key="10">
    <source>
        <dbReference type="Proteomes" id="UP000001918"/>
    </source>
</evidence>
<organism evidence="9 10">
    <name type="scientific">Thermomonospora curvata (strain ATCC 19995 / DSM 43183 / JCM 3096 / KCTC 9072 / NBRC 15933 / NCIMB 10081 / Henssen B9)</name>
    <dbReference type="NCBI Taxonomy" id="471852"/>
    <lineage>
        <taxon>Bacteria</taxon>
        <taxon>Bacillati</taxon>
        <taxon>Actinomycetota</taxon>
        <taxon>Actinomycetes</taxon>
        <taxon>Streptosporangiales</taxon>
        <taxon>Thermomonosporaceae</taxon>
        <taxon>Thermomonospora</taxon>
    </lineage>
</organism>
<dbReference type="HOGENOM" id="CLU_033716_1_1_11"/>
<dbReference type="SUPFAM" id="SSF48264">
    <property type="entry name" value="Cytochrome P450"/>
    <property type="match status" value="1"/>
</dbReference>
<dbReference type="KEGG" id="tcu:Tcur_2787"/>
<dbReference type="PRINTS" id="PR00359">
    <property type="entry name" value="BP450"/>
</dbReference>
<keyword evidence="10" id="KW-1185">Reference proteome</keyword>
<dbReference type="Proteomes" id="UP000001918">
    <property type="component" value="Chromosome"/>
</dbReference>
<keyword evidence="4 7" id="KW-0560">Oxidoreductase</keyword>
<comment type="similarity">
    <text evidence="1 7">Belongs to the cytochrome P450 family.</text>
</comment>
<name>D1A6S8_THECD</name>
<dbReference type="InterPro" id="IPR036396">
    <property type="entry name" value="Cyt_P450_sf"/>
</dbReference>
<dbReference type="PRINTS" id="PR00385">
    <property type="entry name" value="P450"/>
</dbReference>
<evidence type="ECO:0000256" key="1">
    <source>
        <dbReference type="ARBA" id="ARBA00010617"/>
    </source>
</evidence>
<evidence type="ECO:0000256" key="6">
    <source>
        <dbReference type="ARBA" id="ARBA00023033"/>
    </source>
</evidence>
<dbReference type="EMBL" id="CP001738">
    <property type="protein sequence ID" value="ACY98332.1"/>
    <property type="molecule type" value="Genomic_DNA"/>
</dbReference>